<dbReference type="PANTHER" id="PTHR22807:SF53">
    <property type="entry name" value="RIBOSOMAL RNA SMALL SUBUNIT METHYLTRANSFERASE B-RELATED"/>
    <property type="match status" value="1"/>
</dbReference>
<comment type="caution">
    <text evidence="5">Lacks conserved residue(s) required for the propagation of feature annotation.</text>
</comment>
<dbReference type="GO" id="GO:0008168">
    <property type="term" value="F:methyltransferase activity"/>
    <property type="evidence" value="ECO:0007669"/>
    <property type="project" value="UniProtKB-KW"/>
</dbReference>
<dbReference type="InterPro" id="IPR029063">
    <property type="entry name" value="SAM-dependent_MTases_sf"/>
</dbReference>
<dbReference type="PRINTS" id="PR02008">
    <property type="entry name" value="RCMTFAMILY"/>
</dbReference>
<dbReference type="RefSeq" id="WP_377242948.1">
    <property type="nucleotide sequence ID" value="NZ_JBHLXP010000001.1"/>
</dbReference>
<accession>A0ABV6BEY0</accession>
<dbReference type="InterPro" id="IPR054728">
    <property type="entry name" value="RsmB-like_ferredoxin"/>
</dbReference>
<evidence type="ECO:0000256" key="5">
    <source>
        <dbReference type="PROSITE-ProRule" id="PRU01023"/>
    </source>
</evidence>
<dbReference type="Pfam" id="PF01189">
    <property type="entry name" value="Methyltr_RsmB-F"/>
    <property type="match status" value="1"/>
</dbReference>
<dbReference type="PROSITE" id="PS51686">
    <property type="entry name" value="SAM_MT_RSMB_NOP"/>
    <property type="match status" value="1"/>
</dbReference>
<evidence type="ECO:0000256" key="3">
    <source>
        <dbReference type="ARBA" id="ARBA00022691"/>
    </source>
</evidence>
<dbReference type="GO" id="GO:0032259">
    <property type="term" value="P:methylation"/>
    <property type="evidence" value="ECO:0007669"/>
    <property type="project" value="UniProtKB-KW"/>
</dbReference>
<dbReference type="Gene3D" id="3.40.50.150">
    <property type="entry name" value="Vaccinia Virus protein VP39"/>
    <property type="match status" value="1"/>
</dbReference>
<protein>
    <submittedName>
        <fullName evidence="7">RsmB/NOP family class I SAM-dependent RNA methyltransferase</fullName>
        <ecNumber evidence="7">2.1.1.-</ecNumber>
    </submittedName>
</protein>
<dbReference type="InterPro" id="IPR023267">
    <property type="entry name" value="RCMT"/>
</dbReference>
<evidence type="ECO:0000256" key="2">
    <source>
        <dbReference type="ARBA" id="ARBA00022679"/>
    </source>
</evidence>
<evidence type="ECO:0000256" key="4">
    <source>
        <dbReference type="ARBA" id="ARBA00022884"/>
    </source>
</evidence>
<dbReference type="InterPro" id="IPR001678">
    <property type="entry name" value="MeTrfase_RsmB-F_NOP2_dom"/>
</dbReference>
<reference evidence="7 8" key="1">
    <citation type="submission" date="2024-09" db="EMBL/GenBank/DDBJ databases">
        <authorList>
            <person name="Sun Q."/>
            <person name="Mori K."/>
        </authorList>
    </citation>
    <scope>NUCLEOTIDE SEQUENCE [LARGE SCALE GENOMIC DNA]</scope>
    <source>
        <strain evidence="7 8">KCTC 23315</strain>
    </source>
</reference>
<feature type="binding site" evidence="5">
    <location>
        <position position="276"/>
    </location>
    <ligand>
        <name>S-adenosyl-L-methionine</name>
        <dbReference type="ChEBI" id="CHEBI:59789"/>
    </ligand>
</feature>
<feature type="domain" description="SAM-dependent MTase RsmB/NOP-type" evidence="6">
    <location>
        <begin position="162"/>
        <end position="424"/>
    </location>
</feature>
<feature type="binding site" evidence="5">
    <location>
        <position position="321"/>
    </location>
    <ligand>
        <name>S-adenosyl-L-methionine</name>
        <dbReference type="ChEBI" id="CHEBI:59789"/>
    </ligand>
</feature>
<proteinExistence type="inferred from homology"/>
<dbReference type="CDD" id="cd02440">
    <property type="entry name" value="AdoMet_MTases"/>
    <property type="match status" value="1"/>
</dbReference>
<feature type="active site" description="Nucleophile" evidence="5">
    <location>
        <position position="373"/>
    </location>
</feature>
<name>A0ABV6BEY0_9GAMM</name>
<dbReference type="Pfam" id="PF22458">
    <property type="entry name" value="RsmF-B_ferredox"/>
    <property type="match status" value="1"/>
</dbReference>
<keyword evidence="1 5" id="KW-0489">Methyltransferase</keyword>
<organism evidence="7 8">
    <name type="scientific">Rheinheimera tilapiae</name>
    <dbReference type="NCBI Taxonomy" id="875043"/>
    <lineage>
        <taxon>Bacteria</taxon>
        <taxon>Pseudomonadati</taxon>
        <taxon>Pseudomonadota</taxon>
        <taxon>Gammaproteobacteria</taxon>
        <taxon>Chromatiales</taxon>
        <taxon>Chromatiaceae</taxon>
        <taxon>Rheinheimera</taxon>
    </lineage>
</organism>
<dbReference type="SUPFAM" id="SSF53335">
    <property type="entry name" value="S-adenosyl-L-methionine-dependent methyltransferases"/>
    <property type="match status" value="1"/>
</dbReference>
<dbReference type="EMBL" id="JBHLXP010000001">
    <property type="protein sequence ID" value="MFC0048607.1"/>
    <property type="molecule type" value="Genomic_DNA"/>
</dbReference>
<evidence type="ECO:0000256" key="1">
    <source>
        <dbReference type="ARBA" id="ARBA00022603"/>
    </source>
</evidence>
<keyword evidence="3 5" id="KW-0949">S-adenosyl-L-methionine</keyword>
<keyword evidence="8" id="KW-1185">Reference proteome</keyword>
<comment type="caution">
    <text evidence="7">The sequence shown here is derived from an EMBL/GenBank/DDBJ whole genome shotgun (WGS) entry which is preliminary data.</text>
</comment>
<sequence>MSVCSLHKTQAGSSGLASLTDSSYDRASLLPPLALPEIFMSFAHHEATSPLLYAILQLVLQQDQQLERAMAQVFGAARPAVGLQSQVVWHCGAFLRKLNAYQQLAGADASLADTVALYFAVQQGSGDITARWQQLPPAMQDGCPGWLDQLGHTELGTAWPAEREALAQAAPRFIRVNSLKTNRDALQRALAKGGIQSKAVDGVDSALEITSDGALFQTEPFKLGWFEQQDAGSQLIAAALPVKPGSRVIDACAGAGGKTLALAARMQAKGRLLAMDVEQWKLDNLQQRANRAGAANVETRLISSSKTIKRLAGKADFVLLDVPCSGSGVLRRNPDAKWRSPMRLTELRLLQQDILQRYCKMLCVGGELVYATCSIFPSENRAQIDAFLSSRPDFQLLSEQNISPAATGFDGFYAAHLRRISELS</sequence>
<keyword evidence="4 5" id="KW-0694">RNA-binding</keyword>
<keyword evidence="2 5" id="KW-0808">Transferase</keyword>
<dbReference type="Proteomes" id="UP001589813">
    <property type="component" value="Unassembled WGS sequence"/>
</dbReference>
<comment type="similarity">
    <text evidence="5">Belongs to the class I-like SAM-binding methyltransferase superfamily. RsmB/NOP family.</text>
</comment>
<dbReference type="InterPro" id="IPR049560">
    <property type="entry name" value="MeTrfase_RsmB-F_NOP2_cat"/>
</dbReference>
<evidence type="ECO:0000313" key="7">
    <source>
        <dbReference type="EMBL" id="MFC0048607.1"/>
    </source>
</evidence>
<evidence type="ECO:0000259" key="6">
    <source>
        <dbReference type="PROSITE" id="PS51686"/>
    </source>
</evidence>
<dbReference type="PANTHER" id="PTHR22807">
    <property type="entry name" value="NOP2 YEAST -RELATED NOL1/NOP2/FMU SUN DOMAIN-CONTAINING"/>
    <property type="match status" value="1"/>
</dbReference>
<evidence type="ECO:0000313" key="8">
    <source>
        <dbReference type="Proteomes" id="UP001589813"/>
    </source>
</evidence>
<dbReference type="EC" id="2.1.1.-" evidence="7"/>
<gene>
    <name evidence="7" type="ORF">ACFFJP_09935</name>
</gene>